<dbReference type="InterPro" id="IPR042101">
    <property type="entry name" value="SRP54_N_sf"/>
</dbReference>
<keyword evidence="6 10" id="KW-0472">Membrane</keyword>
<sequence>MAQESFFERMRSGLQKTRDTLQQGLDSVLSRNRADAETLEELEEVLIMADLGAAATQKVIQEVEHRVRQHTIAPDGEGLREGVVETISEILQAAAQSSVALREAVSPEARPWVMMLVGVNGVGKTTTLGKLAHQFRDMGERPLIVAADTFRAAAIEQAEIWAQRAGVDIIKGQAGGDAAAVAYDALQAAQARQLDRVLIDTAGRLHNKAHLMDELKKMRRVLARAMPEAPHDVWLVLDATTGQNAVSQVAQFHEHIGLTGLVLTKLDSTAKGGIVVNIADQFQLPIRYIGIGEGIDDLRPFEATSFAQALLA</sequence>
<evidence type="ECO:0000256" key="1">
    <source>
        <dbReference type="ARBA" id="ARBA00022475"/>
    </source>
</evidence>
<organism evidence="12 13">
    <name type="scientific">Entotheonella factor</name>
    <dbReference type="NCBI Taxonomy" id="1429438"/>
    <lineage>
        <taxon>Bacteria</taxon>
        <taxon>Pseudomonadati</taxon>
        <taxon>Nitrospinota/Tectimicrobiota group</taxon>
        <taxon>Candidatus Tectimicrobiota</taxon>
        <taxon>Candidatus Entotheonellia</taxon>
        <taxon>Candidatus Entotheonellales</taxon>
        <taxon>Candidatus Entotheonellaceae</taxon>
        <taxon>Candidatus Entotheonella</taxon>
    </lineage>
</organism>
<accession>W4LYV4</accession>
<evidence type="ECO:0000256" key="2">
    <source>
        <dbReference type="ARBA" id="ARBA00022490"/>
    </source>
</evidence>
<dbReference type="NCBIfam" id="TIGR00064">
    <property type="entry name" value="ftsY"/>
    <property type="match status" value="1"/>
</dbReference>
<dbReference type="Proteomes" id="UP000019141">
    <property type="component" value="Unassembled WGS sequence"/>
</dbReference>
<comment type="catalytic activity">
    <reaction evidence="8 10">
        <text>GTP + H2O = GDP + phosphate + H(+)</text>
        <dbReference type="Rhea" id="RHEA:19669"/>
        <dbReference type="ChEBI" id="CHEBI:15377"/>
        <dbReference type="ChEBI" id="CHEBI:15378"/>
        <dbReference type="ChEBI" id="CHEBI:37565"/>
        <dbReference type="ChEBI" id="CHEBI:43474"/>
        <dbReference type="ChEBI" id="CHEBI:58189"/>
        <dbReference type="EC" id="3.6.5.4"/>
    </reaction>
</comment>
<feature type="domain" description="SRP54-type proteins GTP-binding" evidence="11">
    <location>
        <begin position="285"/>
        <end position="298"/>
    </location>
</feature>
<keyword evidence="3 10" id="KW-0547">Nucleotide-binding</keyword>
<keyword evidence="4 10" id="KW-0378">Hydrolase</keyword>
<protein>
    <recommendedName>
        <fullName evidence="10">Signal recognition particle receptor FtsY</fullName>
        <shortName evidence="10">SRP receptor</shortName>
        <ecNumber evidence="10">3.6.5.4</ecNumber>
    </recommendedName>
</protein>
<dbReference type="GO" id="GO:0005047">
    <property type="term" value="F:signal recognition particle binding"/>
    <property type="evidence" value="ECO:0007669"/>
    <property type="project" value="TreeGrafter"/>
</dbReference>
<keyword evidence="13" id="KW-1185">Reference proteome</keyword>
<dbReference type="CDD" id="cd17874">
    <property type="entry name" value="FtsY"/>
    <property type="match status" value="1"/>
</dbReference>
<dbReference type="InterPro" id="IPR003593">
    <property type="entry name" value="AAA+_ATPase"/>
</dbReference>
<evidence type="ECO:0000256" key="4">
    <source>
        <dbReference type="ARBA" id="ARBA00022801"/>
    </source>
</evidence>
<dbReference type="HAMAP" id="MF_00920">
    <property type="entry name" value="FtsY"/>
    <property type="match status" value="1"/>
</dbReference>
<name>W4LYV4_ENTF1</name>
<dbReference type="SMART" id="SM00962">
    <property type="entry name" value="SRP54"/>
    <property type="match status" value="1"/>
</dbReference>
<evidence type="ECO:0000256" key="6">
    <source>
        <dbReference type="ARBA" id="ARBA00023136"/>
    </source>
</evidence>
<dbReference type="AlphaFoldDB" id="W4LYV4"/>
<feature type="binding site" evidence="10">
    <location>
        <begin position="264"/>
        <end position="267"/>
    </location>
    <ligand>
        <name>GTP</name>
        <dbReference type="ChEBI" id="CHEBI:37565"/>
    </ligand>
</feature>
<evidence type="ECO:0000256" key="8">
    <source>
        <dbReference type="ARBA" id="ARBA00048027"/>
    </source>
</evidence>
<evidence type="ECO:0000313" key="12">
    <source>
        <dbReference type="EMBL" id="ETX03083.1"/>
    </source>
</evidence>
<keyword evidence="7 10" id="KW-0675">Receptor</keyword>
<dbReference type="PATRIC" id="fig|1429438.4.peg.441"/>
<dbReference type="InterPro" id="IPR013822">
    <property type="entry name" value="Signal_recog_particl_SRP54_hlx"/>
</dbReference>
<comment type="caution">
    <text evidence="12">The sequence shown here is derived from an EMBL/GenBank/DDBJ whole genome shotgun (WGS) entry which is preliminary data.</text>
</comment>
<dbReference type="SMART" id="SM00963">
    <property type="entry name" value="SRP54_N"/>
    <property type="match status" value="1"/>
</dbReference>
<comment type="subunit">
    <text evidence="10">Part of the signal recognition particle protein translocation system, which is composed of SRP and FtsY.</text>
</comment>
<comment type="similarity">
    <text evidence="10">Belongs to the GTP-binding SRP family. FtsY subfamily.</text>
</comment>
<keyword evidence="1 10" id="KW-1003">Cell membrane</keyword>
<dbReference type="PANTHER" id="PTHR43134:SF1">
    <property type="entry name" value="SIGNAL RECOGNITION PARTICLE RECEPTOR SUBUNIT ALPHA"/>
    <property type="match status" value="1"/>
</dbReference>
<evidence type="ECO:0000256" key="7">
    <source>
        <dbReference type="ARBA" id="ARBA00023170"/>
    </source>
</evidence>
<reference evidence="12 13" key="1">
    <citation type="journal article" date="2014" name="Nature">
        <title>An environmental bacterial taxon with a large and distinct metabolic repertoire.</title>
        <authorList>
            <person name="Wilson M.C."/>
            <person name="Mori T."/>
            <person name="Ruckert C."/>
            <person name="Uria A.R."/>
            <person name="Helf M.J."/>
            <person name="Takada K."/>
            <person name="Gernert C."/>
            <person name="Steffens U.A."/>
            <person name="Heycke N."/>
            <person name="Schmitt S."/>
            <person name="Rinke C."/>
            <person name="Helfrich E.J."/>
            <person name="Brachmann A.O."/>
            <person name="Gurgui C."/>
            <person name="Wakimoto T."/>
            <person name="Kracht M."/>
            <person name="Crusemann M."/>
            <person name="Hentschel U."/>
            <person name="Abe I."/>
            <person name="Matsunaga S."/>
            <person name="Kalinowski J."/>
            <person name="Takeyama H."/>
            <person name="Piel J."/>
        </authorList>
    </citation>
    <scope>NUCLEOTIDE SEQUENCE [LARGE SCALE GENOMIC DNA]</scope>
    <source>
        <strain evidence="13">TSY1</strain>
    </source>
</reference>
<feature type="binding site" evidence="10">
    <location>
        <begin position="118"/>
        <end position="125"/>
    </location>
    <ligand>
        <name>GTP</name>
        <dbReference type="ChEBI" id="CHEBI:37565"/>
    </ligand>
</feature>
<proteinExistence type="inferred from homology"/>
<dbReference type="Pfam" id="PF00448">
    <property type="entry name" value="SRP54"/>
    <property type="match status" value="1"/>
</dbReference>
<comment type="subcellular location">
    <subcellularLocation>
        <location evidence="10">Cell membrane</location>
        <topology evidence="10">Peripheral membrane protein</topology>
        <orientation evidence="10">Cytoplasmic side</orientation>
    </subcellularLocation>
    <subcellularLocation>
        <location evidence="10">Cytoplasm</location>
    </subcellularLocation>
</comment>
<dbReference type="SMART" id="SM00382">
    <property type="entry name" value="AAA"/>
    <property type="match status" value="1"/>
</dbReference>
<evidence type="ECO:0000256" key="10">
    <source>
        <dbReference type="HAMAP-Rule" id="MF_00920"/>
    </source>
</evidence>
<dbReference type="GO" id="GO:0006614">
    <property type="term" value="P:SRP-dependent cotranslational protein targeting to membrane"/>
    <property type="evidence" value="ECO:0007669"/>
    <property type="project" value="InterPro"/>
</dbReference>
<dbReference type="GO" id="GO:0051301">
    <property type="term" value="P:cell division"/>
    <property type="evidence" value="ECO:0007669"/>
    <property type="project" value="UniProtKB-KW"/>
</dbReference>
<keyword evidence="12" id="KW-0132">Cell division</keyword>
<evidence type="ECO:0000256" key="5">
    <source>
        <dbReference type="ARBA" id="ARBA00023134"/>
    </source>
</evidence>
<feature type="binding site" evidence="10">
    <location>
        <begin position="200"/>
        <end position="204"/>
    </location>
    <ligand>
        <name>GTP</name>
        <dbReference type="ChEBI" id="CHEBI:37565"/>
    </ligand>
</feature>
<comment type="function">
    <text evidence="9">Involved in targeting and insertion of nascent membrane proteins into the cytoplasmic membrane. Acts as a receptor for the complex formed by the signal recognition particle (SRP) and the ribosome-nascent chain (RNC). Interaction with SRP-RNC leads to the transfer of the RNC complex to the Sec translocase for insertion into the membrane, the hydrolysis of GTP by both Ffh and FtsY, and the dissociation of the SRP-FtsY complex into the individual components.</text>
</comment>
<dbReference type="Gene3D" id="1.20.120.140">
    <property type="entry name" value="Signal recognition particle SRP54, nucleotide-binding domain"/>
    <property type="match status" value="1"/>
</dbReference>
<dbReference type="PROSITE" id="PS00300">
    <property type="entry name" value="SRP54"/>
    <property type="match status" value="1"/>
</dbReference>
<dbReference type="InterPro" id="IPR036225">
    <property type="entry name" value="SRP/SRP_N"/>
</dbReference>
<dbReference type="EMBL" id="AZHW01000079">
    <property type="protein sequence ID" value="ETX03083.1"/>
    <property type="molecule type" value="Genomic_DNA"/>
</dbReference>
<dbReference type="Gene3D" id="3.40.50.300">
    <property type="entry name" value="P-loop containing nucleotide triphosphate hydrolases"/>
    <property type="match status" value="1"/>
</dbReference>
<dbReference type="SUPFAM" id="SSF47364">
    <property type="entry name" value="Domain of the SRP/SRP receptor G-proteins"/>
    <property type="match status" value="1"/>
</dbReference>
<dbReference type="EC" id="3.6.5.4" evidence="10"/>
<dbReference type="GO" id="GO:0005737">
    <property type="term" value="C:cytoplasm"/>
    <property type="evidence" value="ECO:0007669"/>
    <property type="project" value="UniProtKB-SubCell"/>
</dbReference>
<dbReference type="SUPFAM" id="SSF52540">
    <property type="entry name" value="P-loop containing nucleoside triphosphate hydrolases"/>
    <property type="match status" value="1"/>
</dbReference>
<dbReference type="InterPro" id="IPR027417">
    <property type="entry name" value="P-loop_NTPase"/>
</dbReference>
<gene>
    <name evidence="10" type="primary">ftsY</name>
    <name evidence="12" type="ORF">ETSY1_01280</name>
</gene>
<dbReference type="FunFam" id="1.20.120.140:FF:000002">
    <property type="entry name" value="Signal recognition particle receptor FtsY"/>
    <property type="match status" value="1"/>
</dbReference>
<dbReference type="InterPro" id="IPR004390">
    <property type="entry name" value="SR_rcpt_FtsY"/>
</dbReference>
<dbReference type="GO" id="GO:0005525">
    <property type="term" value="F:GTP binding"/>
    <property type="evidence" value="ECO:0007669"/>
    <property type="project" value="UniProtKB-UniRule"/>
</dbReference>
<keyword evidence="5 10" id="KW-0342">GTP-binding</keyword>
<keyword evidence="2 10" id="KW-0963">Cytoplasm</keyword>
<dbReference type="GO" id="GO:0005886">
    <property type="term" value="C:plasma membrane"/>
    <property type="evidence" value="ECO:0007669"/>
    <property type="project" value="UniProtKB-SubCell"/>
</dbReference>
<dbReference type="PANTHER" id="PTHR43134">
    <property type="entry name" value="SIGNAL RECOGNITION PARTICLE RECEPTOR SUBUNIT ALPHA"/>
    <property type="match status" value="1"/>
</dbReference>
<dbReference type="GO" id="GO:0003924">
    <property type="term" value="F:GTPase activity"/>
    <property type="evidence" value="ECO:0007669"/>
    <property type="project" value="UniProtKB-UniRule"/>
</dbReference>
<dbReference type="InterPro" id="IPR000897">
    <property type="entry name" value="SRP54_GTPase_dom"/>
</dbReference>
<evidence type="ECO:0000256" key="9">
    <source>
        <dbReference type="ARBA" id="ARBA00053570"/>
    </source>
</evidence>
<keyword evidence="12" id="KW-0131">Cell cycle</keyword>
<dbReference type="Pfam" id="PF02881">
    <property type="entry name" value="SRP54_N"/>
    <property type="match status" value="1"/>
</dbReference>
<dbReference type="HOGENOM" id="CLU_009301_3_4_7"/>
<evidence type="ECO:0000313" key="13">
    <source>
        <dbReference type="Proteomes" id="UP000019141"/>
    </source>
</evidence>
<dbReference type="FunFam" id="3.40.50.300:FF:000053">
    <property type="entry name" value="Signal recognition particle receptor FtsY"/>
    <property type="match status" value="1"/>
</dbReference>
<evidence type="ECO:0000256" key="3">
    <source>
        <dbReference type="ARBA" id="ARBA00022741"/>
    </source>
</evidence>
<evidence type="ECO:0000259" key="11">
    <source>
        <dbReference type="PROSITE" id="PS00300"/>
    </source>
</evidence>